<name>A0A176WQY1_MARPO</name>
<reference evidence="1" key="1">
    <citation type="submission" date="2016-03" db="EMBL/GenBank/DDBJ databases">
        <title>Mechanisms controlling the formation of the plant cell surface in tip-growing cells are functionally conserved among land plants.</title>
        <authorList>
            <person name="Honkanen S."/>
            <person name="Jones V.A."/>
            <person name="Morieri G."/>
            <person name="Champion C."/>
            <person name="Hetherington A.J."/>
            <person name="Kelly S."/>
            <person name="Saint-Marcoux D."/>
            <person name="Proust H."/>
            <person name="Prescott H."/>
            <person name="Dolan L."/>
        </authorList>
    </citation>
    <scope>NUCLEOTIDE SEQUENCE [LARGE SCALE GENOMIC DNA]</scope>
    <source>
        <tissue evidence="1">Whole gametophyte</tissue>
    </source>
</reference>
<organism evidence="1 2">
    <name type="scientific">Marchantia polymorpha subsp. ruderalis</name>
    <dbReference type="NCBI Taxonomy" id="1480154"/>
    <lineage>
        <taxon>Eukaryota</taxon>
        <taxon>Viridiplantae</taxon>
        <taxon>Streptophyta</taxon>
        <taxon>Embryophyta</taxon>
        <taxon>Marchantiophyta</taxon>
        <taxon>Marchantiopsida</taxon>
        <taxon>Marchantiidae</taxon>
        <taxon>Marchantiales</taxon>
        <taxon>Marchantiaceae</taxon>
        <taxon>Marchantia</taxon>
    </lineage>
</organism>
<protein>
    <submittedName>
        <fullName evidence="1">Uncharacterized protein</fullName>
    </submittedName>
</protein>
<gene>
    <name evidence="1" type="ORF">AXG93_2782s1030</name>
</gene>
<proteinExistence type="predicted"/>
<evidence type="ECO:0000313" key="2">
    <source>
        <dbReference type="Proteomes" id="UP000077202"/>
    </source>
</evidence>
<keyword evidence="2" id="KW-1185">Reference proteome</keyword>
<accession>A0A176WQY1</accession>
<dbReference type="Proteomes" id="UP000077202">
    <property type="component" value="Unassembled WGS sequence"/>
</dbReference>
<dbReference type="EMBL" id="LVLJ01000161">
    <property type="protein sequence ID" value="OAE35519.1"/>
    <property type="molecule type" value="Genomic_DNA"/>
</dbReference>
<evidence type="ECO:0000313" key="1">
    <source>
        <dbReference type="EMBL" id="OAE35519.1"/>
    </source>
</evidence>
<sequence>MEERRLRGSRGLGLGLICLFIFGQIVRRCVGRIDKLSETVVQSRIFPQRNEGFALWKPTAEETPCSLVLCWNPGSTHVSAQLKSASDGQLLLRFSSCQYFSRHSMGLSSGWNGLSIQILPSSGIGASRKEKGRTGKTKGNASVTLRDNVDIILNFDVMCNVVAAIGAWGRHSVRGTSTINHSVAVGLHEEVAVADVTDGITIPDCSTAVVV</sequence>
<comment type="caution">
    <text evidence="1">The sequence shown here is derived from an EMBL/GenBank/DDBJ whole genome shotgun (WGS) entry which is preliminary data.</text>
</comment>
<dbReference type="AlphaFoldDB" id="A0A176WQY1"/>